<gene>
    <name evidence="1" type="ORF">BDFB_008013</name>
</gene>
<dbReference type="Proteomes" id="UP000292052">
    <property type="component" value="Unassembled WGS sequence"/>
</dbReference>
<keyword evidence="2" id="KW-1185">Reference proteome</keyword>
<protein>
    <submittedName>
        <fullName evidence="1">Uncharacterized protein</fullName>
    </submittedName>
</protein>
<proteinExistence type="predicted"/>
<evidence type="ECO:0000313" key="1">
    <source>
        <dbReference type="EMBL" id="RZC05016.1"/>
    </source>
</evidence>
<sequence length="255" mass="29439">MMTETLANIHLNKQQKKLERPASNNNIAKLNSTLTMFQMRQEKVKRTGSFVVGQKLRESKWFTHAEMNIFCAVVESGFIIEHRQEEASRYGVAIWAPSYEKSKNPEYLTVYTVTENKGKFKVLPLKLVEFWADDTQLRINNKSDKTETPLTEDVVRNQILAAEGSKRKWHNTEHFAYYCRYGPVATNVRMRKTEQHVRTERPLVGLIHYYGTVVVQVGFPEALPEQNAVRHVLDDRIFGSAVLETDCISDFVAQL</sequence>
<name>A0A482VF77_ASBVE</name>
<dbReference type="AlphaFoldDB" id="A0A482VF77"/>
<accession>A0A482VF77</accession>
<evidence type="ECO:0000313" key="2">
    <source>
        <dbReference type="Proteomes" id="UP000292052"/>
    </source>
</evidence>
<feature type="non-terminal residue" evidence="1">
    <location>
        <position position="255"/>
    </location>
</feature>
<dbReference type="OrthoDB" id="6357691at2759"/>
<comment type="caution">
    <text evidence="1">The sequence shown here is derived from an EMBL/GenBank/DDBJ whole genome shotgun (WGS) entry which is preliminary data.</text>
</comment>
<dbReference type="Gene3D" id="3.90.1720.10">
    <property type="entry name" value="endopeptidase domain like (from Nostoc punctiforme)"/>
    <property type="match status" value="1"/>
</dbReference>
<organism evidence="1 2">
    <name type="scientific">Asbolus verrucosus</name>
    <name type="common">Desert ironclad beetle</name>
    <dbReference type="NCBI Taxonomy" id="1661398"/>
    <lineage>
        <taxon>Eukaryota</taxon>
        <taxon>Metazoa</taxon>
        <taxon>Ecdysozoa</taxon>
        <taxon>Arthropoda</taxon>
        <taxon>Hexapoda</taxon>
        <taxon>Insecta</taxon>
        <taxon>Pterygota</taxon>
        <taxon>Neoptera</taxon>
        <taxon>Endopterygota</taxon>
        <taxon>Coleoptera</taxon>
        <taxon>Polyphaga</taxon>
        <taxon>Cucujiformia</taxon>
        <taxon>Tenebrionidae</taxon>
        <taxon>Pimeliinae</taxon>
        <taxon>Asbolus</taxon>
    </lineage>
</organism>
<dbReference type="EMBL" id="QDEB01105409">
    <property type="protein sequence ID" value="RZC05016.1"/>
    <property type="molecule type" value="Genomic_DNA"/>
</dbReference>
<reference evidence="1 2" key="1">
    <citation type="submission" date="2017-03" db="EMBL/GenBank/DDBJ databases">
        <title>Genome of the blue death feigning beetle - Asbolus verrucosus.</title>
        <authorList>
            <person name="Rider S.D."/>
        </authorList>
    </citation>
    <scope>NUCLEOTIDE SEQUENCE [LARGE SCALE GENOMIC DNA]</scope>
    <source>
        <strain evidence="1">Butters</strain>
        <tissue evidence="1">Head and leg muscle</tissue>
    </source>
</reference>